<feature type="region of interest" description="Disordered" evidence="1">
    <location>
        <begin position="66"/>
        <end position="98"/>
    </location>
</feature>
<reference evidence="3" key="1">
    <citation type="submission" date="2023-06" db="EMBL/GenBank/DDBJ databases">
        <authorList>
            <person name="Noh H."/>
        </authorList>
    </citation>
    <scope>NUCLEOTIDE SEQUENCE</scope>
    <source>
        <strain evidence="3">DUCC20226</strain>
    </source>
</reference>
<evidence type="ECO:0000256" key="2">
    <source>
        <dbReference type="SAM" id="Phobius"/>
    </source>
</evidence>
<proteinExistence type="predicted"/>
<keyword evidence="2" id="KW-0472">Membrane</keyword>
<keyword evidence="2" id="KW-1133">Transmembrane helix</keyword>
<keyword evidence="2" id="KW-0812">Transmembrane</keyword>
<dbReference type="InterPro" id="IPR025638">
    <property type="entry name" value="DUF4336"/>
</dbReference>
<dbReference type="Proteomes" id="UP001265746">
    <property type="component" value="Unassembled WGS sequence"/>
</dbReference>
<evidence type="ECO:0000313" key="3">
    <source>
        <dbReference type="EMBL" id="KAK2600837.1"/>
    </source>
</evidence>
<name>A0AAD9VZA2_PHOAM</name>
<dbReference type="EMBL" id="JAUJFL010000006">
    <property type="protein sequence ID" value="KAK2600837.1"/>
    <property type="molecule type" value="Genomic_DNA"/>
</dbReference>
<dbReference type="SUPFAM" id="SSF56281">
    <property type="entry name" value="Metallo-hydrolase/oxidoreductase"/>
    <property type="match status" value="1"/>
</dbReference>
<dbReference type="PANTHER" id="PTHR33835">
    <property type="entry name" value="YALI0C07656P"/>
    <property type="match status" value="1"/>
</dbReference>
<evidence type="ECO:0000313" key="4">
    <source>
        <dbReference type="Proteomes" id="UP001265746"/>
    </source>
</evidence>
<comment type="caution">
    <text evidence="3">The sequence shown here is derived from an EMBL/GenBank/DDBJ whole genome shotgun (WGS) entry which is preliminary data.</text>
</comment>
<accession>A0AAD9VZA2</accession>
<feature type="transmembrane region" description="Helical" evidence="2">
    <location>
        <begin position="110"/>
        <end position="130"/>
    </location>
</feature>
<gene>
    <name evidence="3" type="ORF">N8I77_010343</name>
</gene>
<sequence>MPRSKALLKPAYLSHQIASGGAISRQITGSSHVGRSWSINIQAVKTHQPQTRRLHSTPQTALHNLSKQLPRGQQPNTRVAPAQQTATSPFKSPARQYATNRSRPGPLGTAFLLFPAAAIGIGVVTGYVSLNPFSTTTKDSSSQAAGMSSKLIPANPADVMVIRNITPNVVTFSVPFKRFGTIPVGGRGTVVKLTSGALAVFSPVAMTDDVKAKLAELGGTVKYIIAPDIEHHIFITEWHQAYPEAKIIGPEGLPEKRVKQSANDPKIGKEEFAVVFTAKDKLNIKIDEEFDRDFLYEYVDSHANKELVFLYKPEKIMIEADLMFNLPADEQYSKCPESEKKVGFPGKLFVNMQSTEGEAKGMKRFLWYVLSARDRTGFNESVKRIDAWDFETLIPCHGETLVGNGKETFSRIFEWHLNGKK</sequence>
<organism evidence="3 4">
    <name type="scientific">Phomopsis amygdali</name>
    <name type="common">Fusicoccum amygdali</name>
    <dbReference type="NCBI Taxonomy" id="1214568"/>
    <lineage>
        <taxon>Eukaryota</taxon>
        <taxon>Fungi</taxon>
        <taxon>Dikarya</taxon>
        <taxon>Ascomycota</taxon>
        <taxon>Pezizomycotina</taxon>
        <taxon>Sordariomycetes</taxon>
        <taxon>Sordariomycetidae</taxon>
        <taxon>Diaporthales</taxon>
        <taxon>Diaporthaceae</taxon>
        <taxon>Diaporthe</taxon>
    </lineage>
</organism>
<dbReference type="InterPro" id="IPR036866">
    <property type="entry name" value="RibonucZ/Hydroxyglut_hydro"/>
</dbReference>
<dbReference type="AlphaFoldDB" id="A0AAD9VZA2"/>
<evidence type="ECO:0000256" key="1">
    <source>
        <dbReference type="SAM" id="MobiDB-lite"/>
    </source>
</evidence>
<protein>
    <submittedName>
        <fullName evidence="3">Uncharacterized protein</fullName>
    </submittedName>
</protein>
<keyword evidence="4" id="KW-1185">Reference proteome</keyword>
<dbReference type="Pfam" id="PF14234">
    <property type="entry name" value="DUF4336"/>
    <property type="match status" value="1"/>
</dbReference>
<dbReference type="PANTHER" id="PTHR33835:SF1">
    <property type="entry name" value="METALLO-BETA-LACTAMASE DOMAIN-CONTAINING PROTEIN"/>
    <property type="match status" value="1"/>
</dbReference>
<feature type="compositionally biased region" description="Polar residues" evidence="1">
    <location>
        <begin position="66"/>
        <end position="90"/>
    </location>
</feature>